<evidence type="ECO:0000256" key="1">
    <source>
        <dbReference type="SAM" id="MobiDB-lite"/>
    </source>
</evidence>
<evidence type="ECO:0000313" key="4">
    <source>
        <dbReference type="Proteomes" id="UP000481109"/>
    </source>
</evidence>
<comment type="caution">
    <text evidence="3">The sequence shown here is derived from an EMBL/GenBank/DDBJ whole genome shotgun (WGS) entry which is preliminary data.</text>
</comment>
<keyword evidence="4" id="KW-1185">Reference proteome</keyword>
<name>A0A6G4XQF7_9ACTN</name>
<reference evidence="3 4" key="1">
    <citation type="submission" date="2020-02" db="EMBL/GenBank/DDBJ databases">
        <title>Whole-genome analyses of novel actinobacteria.</title>
        <authorList>
            <person name="Sahin N."/>
            <person name="Tokatli A."/>
        </authorList>
    </citation>
    <scope>NUCLEOTIDE SEQUENCE [LARGE SCALE GENOMIC DNA]</scope>
    <source>
        <strain evidence="3 4">YC504</strain>
    </source>
</reference>
<evidence type="ECO:0000313" key="3">
    <source>
        <dbReference type="EMBL" id="NGO78841.1"/>
    </source>
</evidence>
<feature type="chain" id="PRO_5026263553" evidence="2">
    <location>
        <begin position="23"/>
        <end position="141"/>
    </location>
</feature>
<protein>
    <submittedName>
        <fullName evidence="3">Uncharacterized protein</fullName>
    </submittedName>
</protein>
<evidence type="ECO:0000256" key="2">
    <source>
        <dbReference type="SAM" id="SignalP"/>
    </source>
</evidence>
<dbReference type="Proteomes" id="UP000481109">
    <property type="component" value="Unassembled WGS sequence"/>
</dbReference>
<dbReference type="EMBL" id="JAAKZW010000120">
    <property type="protein sequence ID" value="NGO78841.1"/>
    <property type="molecule type" value="Genomic_DNA"/>
</dbReference>
<organism evidence="3 4">
    <name type="scientific">Streptomyces mesophilus</name>
    <dbReference type="NCBI Taxonomy" id="1775132"/>
    <lineage>
        <taxon>Bacteria</taxon>
        <taxon>Bacillati</taxon>
        <taxon>Actinomycetota</taxon>
        <taxon>Actinomycetes</taxon>
        <taxon>Kitasatosporales</taxon>
        <taxon>Streptomycetaceae</taxon>
        <taxon>Streptomyces</taxon>
    </lineage>
</organism>
<dbReference type="AlphaFoldDB" id="A0A6G4XQF7"/>
<accession>A0A6G4XQF7</accession>
<feature type="region of interest" description="Disordered" evidence="1">
    <location>
        <begin position="22"/>
        <end position="62"/>
    </location>
</feature>
<keyword evidence="2" id="KW-0732">Signal</keyword>
<gene>
    <name evidence="3" type="ORF">G6045_24750</name>
</gene>
<dbReference type="RefSeq" id="WP_165334289.1">
    <property type="nucleotide sequence ID" value="NZ_JAAKZW010000120.1"/>
</dbReference>
<feature type="signal peptide" evidence="2">
    <location>
        <begin position="1"/>
        <end position="22"/>
    </location>
</feature>
<proteinExistence type="predicted"/>
<sequence length="141" mass="14488">MSAAALVLSALMFLTGCGASVAASDPGAESGPEASLPARDAGDLSGGEPAKAPRKPEPGKWYPHDFNSHCGLHSTEFAGRTWLVRTVRTDLPSPVEQGGQALGQNVLAGYIQLASPDVAVFASAELPPVELQPGETDSTCM</sequence>